<keyword evidence="3" id="KW-1185">Reference proteome</keyword>
<protein>
    <submittedName>
        <fullName evidence="2">Uncharacterized protein</fullName>
    </submittedName>
</protein>
<name>A0A521AM96_9EURY</name>
<organism evidence="2 3">
    <name type="scientific">Halorubrum cibi</name>
    <dbReference type="NCBI Taxonomy" id="413815"/>
    <lineage>
        <taxon>Archaea</taxon>
        <taxon>Methanobacteriati</taxon>
        <taxon>Methanobacteriota</taxon>
        <taxon>Stenosarchaea group</taxon>
        <taxon>Halobacteria</taxon>
        <taxon>Halobacteriales</taxon>
        <taxon>Haloferacaceae</taxon>
        <taxon>Halorubrum</taxon>
    </lineage>
</organism>
<sequence length="43" mass="4218">MNRRAFLGRMGAAGAVGTAGCGFRAGSDGDGSGTDGGGRERTR</sequence>
<evidence type="ECO:0000256" key="1">
    <source>
        <dbReference type="SAM" id="MobiDB-lite"/>
    </source>
</evidence>
<dbReference type="RefSeq" id="WP_281286007.1">
    <property type="nucleotide sequence ID" value="NZ_FXTD01000001.1"/>
</dbReference>
<evidence type="ECO:0000313" key="3">
    <source>
        <dbReference type="Proteomes" id="UP000319712"/>
    </source>
</evidence>
<feature type="region of interest" description="Disordered" evidence="1">
    <location>
        <begin position="21"/>
        <end position="43"/>
    </location>
</feature>
<evidence type="ECO:0000313" key="2">
    <source>
        <dbReference type="EMBL" id="SMO35915.1"/>
    </source>
</evidence>
<dbReference type="EMBL" id="FXTD01000001">
    <property type="protein sequence ID" value="SMO35915.1"/>
    <property type="molecule type" value="Genomic_DNA"/>
</dbReference>
<proteinExistence type="predicted"/>
<dbReference type="Proteomes" id="UP000319712">
    <property type="component" value="Unassembled WGS sequence"/>
</dbReference>
<accession>A0A521AM96</accession>
<gene>
    <name evidence="2" type="ORF">SAMN06264867_101255</name>
</gene>
<dbReference type="PROSITE" id="PS51257">
    <property type="entry name" value="PROKAR_LIPOPROTEIN"/>
    <property type="match status" value="1"/>
</dbReference>
<reference evidence="2 3" key="1">
    <citation type="submission" date="2017-05" db="EMBL/GenBank/DDBJ databases">
        <authorList>
            <person name="Varghese N."/>
            <person name="Submissions S."/>
        </authorList>
    </citation>
    <scope>NUCLEOTIDE SEQUENCE [LARGE SCALE GENOMIC DNA]</scope>
    <source>
        <strain evidence="2 3">DSM 19504</strain>
    </source>
</reference>
<dbReference type="AlphaFoldDB" id="A0A521AM96"/>